<evidence type="ECO:0000256" key="2">
    <source>
        <dbReference type="SAM" id="Phobius"/>
    </source>
</evidence>
<dbReference type="Proteomes" id="UP000275028">
    <property type="component" value="Segment"/>
</dbReference>
<protein>
    <submittedName>
        <fullName evidence="3">Uncharacterized protein</fullName>
    </submittedName>
</protein>
<keyword evidence="1" id="KW-0175">Coiled coil</keyword>
<gene>
    <name evidence="3" type="ORF">BboS125_00010</name>
</gene>
<evidence type="ECO:0000313" key="3">
    <source>
        <dbReference type="EMBL" id="AYP68380.1"/>
    </source>
</evidence>
<keyword evidence="2" id="KW-0472">Membrane</keyword>
<feature type="coiled-coil region" evidence="1">
    <location>
        <begin position="1"/>
        <end position="42"/>
    </location>
</feature>
<feature type="transmembrane region" description="Helical" evidence="2">
    <location>
        <begin position="85"/>
        <end position="102"/>
    </location>
</feature>
<keyword evidence="4" id="KW-1185">Reference proteome</keyword>
<evidence type="ECO:0000256" key="1">
    <source>
        <dbReference type="SAM" id="Coils"/>
    </source>
</evidence>
<dbReference type="EMBL" id="MH884509">
    <property type="protein sequence ID" value="AYP68380.1"/>
    <property type="molecule type" value="Genomic_DNA"/>
</dbReference>
<name>A0A3G3BW42_9CAUD</name>
<proteinExistence type="predicted"/>
<keyword evidence="2" id="KW-0812">Transmembrane</keyword>
<reference evidence="3 4" key="1">
    <citation type="submission" date="2018-09" db="EMBL/GenBank/DDBJ databases">
        <title>Comparative Genomic Analysis of Eight Novel Haloalkaliphilic Bacteriophages from Lake Elmenteita, Kenya.</title>
        <authorList>
            <person name="Akhwale J.K."/>
        </authorList>
    </citation>
    <scope>NUCLEOTIDE SEQUENCE [LARGE SCALE GENOMIC DNA]</scope>
</reference>
<evidence type="ECO:0000313" key="4">
    <source>
        <dbReference type="Proteomes" id="UP000275028"/>
    </source>
</evidence>
<organism evidence="3 4">
    <name type="scientific">Bacillus phage vB_BboS-125</name>
    <dbReference type="NCBI Taxonomy" id="2419618"/>
    <lineage>
        <taxon>Viruses</taxon>
        <taxon>Duplodnaviria</taxon>
        <taxon>Heunggongvirae</taxon>
        <taxon>Uroviricota</taxon>
        <taxon>Caudoviricetes</taxon>
        <taxon>Elmenteitavirus</taxon>
        <taxon>Elmenteitavirus ev125</taxon>
    </lineage>
</organism>
<sequence>MEEIRKTQAQHTAEINEVKRRIERLEENDTRHQEDIRHLYEAQAGTKAYVTQILNKIDQLETKLFTALTAATKGSQEERKDWKELLKYIIGATFGLVVYHLITKGG</sequence>
<keyword evidence="2" id="KW-1133">Transmembrane helix</keyword>
<accession>A0A3G3BW42</accession>